<keyword evidence="3" id="KW-1185">Reference proteome</keyword>
<evidence type="ECO:0000256" key="1">
    <source>
        <dbReference type="SAM" id="Phobius"/>
    </source>
</evidence>
<keyword evidence="1" id="KW-0472">Membrane</keyword>
<keyword evidence="1" id="KW-1133">Transmembrane helix</keyword>
<feature type="transmembrane region" description="Helical" evidence="1">
    <location>
        <begin position="328"/>
        <end position="355"/>
    </location>
</feature>
<evidence type="ECO:0000313" key="3">
    <source>
        <dbReference type="Proteomes" id="UP000182491"/>
    </source>
</evidence>
<dbReference type="Pfam" id="PF12412">
    <property type="entry name" value="DUF3667"/>
    <property type="match status" value="1"/>
</dbReference>
<protein>
    <recommendedName>
        <fullName evidence="4">DUF3667 domain-containing protein</fullName>
    </recommendedName>
</protein>
<dbReference type="OrthoDB" id="7446256at2"/>
<feature type="transmembrane region" description="Helical" evidence="1">
    <location>
        <begin position="238"/>
        <end position="257"/>
    </location>
</feature>
<name>A0A1I7K775_9BACT</name>
<dbReference type="STRING" id="388950.GCA_001611675_01051"/>
<dbReference type="EMBL" id="FPCA01000004">
    <property type="protein sequence ID" value="SFU93303.1"/>
    <property type="molecule type" value="Genomic_DNA"/>
</dbReference>
<feature type="transmembrane region" description="Helical" evidence="1">
    <location>
        <begin position="81"/>
        <end position="99"/>
    </location>
</feature>
<dbReference type="RefSeq" id="WP_068837186.1">
    <property type="nucleotide sequence ID" value="NZ_BMXC01000004.1"/>
</dbReference>
<evidence type="ECO:0000313" key="2">
    <source>
        <dbReference type="EMBL" id="SFU93303.1"/>
    </source>
</evidence>
<gene>
    <name evidence="2" type="ORF">SAMN04487941_3469</name>
</gene>
<feature type="transmembrane region" description="Helical" evidence="1">
    <location>
        <begin position="299"/>
        <end position="316"/>
    </location>
</feature>
<keyword evidence="1" id="KW-0812">Transmembrane</keyword>
<accession>A0A1I7K775</accession>
<reference evidence="3" key="1">
    <citation type="submission" date="2016-10" db="EMBL/GenBank/DDBJ databases">
        <authorList>
            <person name="Varghese N."/>
        </authorList>
    </citation>
    <scope>NUCLEOTIDE SEQUENCE [LARGE SCALE GENOMIC DNA]</scope>
    <source>
        <strain evidence="3">DSM 18820</strain>
    </source>
</reference>
<organism evidence="2 3">
    <name type="scientific">Pontibacter akesuensis</name>
    <dbReference type="NCBI Taxonomy" id="388950"/>
    <lineage>
        <taxon>Bacteria</taxon>
        <taxon>Pseudomonadati</taxon>
        <taxon>Bacteroidota</taxon>
        <taxon>Cytophagia</taxon>
        <taxon>Cytophagales</taxon>
        <taxon>Hymenobacteraceae</taxon>
        <taxon>Pontibacter</taxon>
    </lineage>
</organism>
<dbReference type="InterPro" id="IPR022134">
    <property type="entry name" value="DUF3667"/>
</dbReference>
<dbReference type="AlphaFoldDB" id="A0A1I7K775"/>
<dbReference type="Proteomes" id="UP000182491">
    <property type="component" value="Unassembled WGS sequence"/>
</dbReference>
<proteinExistence type="predicted"/>
<feature type="transmembrane region" description="Helical" evidence="1">
    <location>
        <begin position="269"/>
        <end position="293"/>
    </location>
</feature>
<evidence type="ECO:0008006" key="4">
    <source>
        <dbReference type="Google" id="ProtNLM"/>
    </source>
</evidence>
<sequence length="357" mass="40767">MKKHYRSDKSCLNCGTTVPDKFCPNCGQENLELHEDFLHVAIHSVGHYFHFESKFFNSIVPLFTRPGYLTKEYFAGKRASHLNPISMYIFISILFFFLFTANSNMGKKDIIEEKTAAEATKITEATKQDLTKLRKAVEKKAITGEVSDKAATYTYTILDNAEAALDTGTNDHNDAIIFTNPVGKKGALVEKYDPEQQELVLASAEESAVLHSLEVKAREVADDDLKGQLFINKLVSHLPKIMFILLPLFALILKLVNYRSKTKYYVEHLIYSIHVHSFLFLFVSILILISWILPGTADWLQFIGVVVSLWYIYRSMRNIYQSSRWRTIYKFFVLFLSYGVLLVVSGLIVVVVTLYTV</sequence>